<dbReference type="InterPro" id="IPR013767">
    <property type="entry name" value="PAS_fold"/>
</dbReference>
<dbReference type="Pfam" id="PF00563">
    <property type="entry name" value="EAL"/>
    <property type="match status" value="1"/>
</dbReference>
<dbReference type="Gene3D" id="3.30.70.270">
    <property type="match status" value="1"/>
</dbReference>
<dbReference type="SMART" id="SM00267">
    <property type="entry name" value="GGDEF"/>
    <property type="match status" value="1"/>
</dbReference>
<dbReference type="SUPFAM" id="SSF141868">
    <property type="entry name" value="EAL domain-like"/>
    <property type="match status" value="1"/>
</dbReference>
<feature type="transmembrane region" description="Helical" evidence="1">
    <location>
        <begin position="105"/>
        <end position="128"/>
    </location>
</feature>
<dbReference type="AlphaFoldDB" id="A0A8J3ZS23"/>
<evidence type="ECO:0000313" key="6">
    <source>
        <dbReference type="Proteomes" id="UP000635606"/>
    </source>
</evidence>
<dbReference type="PROSITE" id="PS50112">
    <property type="entry name" value="PAS"/>
    <property type="match status" value="1"/>
</dbReference>
<proteinExistence type="predicted"/>
<feature type="transmembrane region" description="Helical" evidence="1">
    <location>
        <begin position="12"/>
        <end position="30"/>
    </location>
</feature>
<dbReference type="CDD" id="cd00130">
    <property type="entry name" value="PAS"/>
    <property type="match status" value="1"/>
</dbReference>
<dbReference type="NCBIfam" id="TIGR00254">
    <property type="entry name" value="GGDEF"/>
    <property type="match status" value="1"/>
</dbReference>
<keyword evidence="6" id="KW-1185">Reference proteome</keyword>
<feature type="domain" description="GGDEF" evidence="4">
    <location>
        <begin position="479"/>
        <end position="609"/>
    </location>
</feature>
<feature type="transmembrane region" description="Helical" evidence="1">
    <location>
        <begin position="262"/>
        <end position="281"/>
    </location>
</feature>
<dbReference type="InterPro" id="IPR001633">
    <property type="entry name" value="EAL_dom"/>
</dbReference>
<dbReference type="InterPro" id="IPR000160">
    <property type="entry name" value="GGDEF_dom"/>
</dbReference>
<dbReference type="InterPro" id="IPR029787">
    <property type="entry name" value="Nucleotide_cyclase"/>
</dbReference>
<dbReference type="EMBL" id="BOPH01000054">
    <property type="protein sequence ID" value="GIJ69152.1"/>
    <property type="molecule type" value="Genomic_DNA"/>
</dbReference>
<feature type="transmembrane region" description="Helical" evidence="1">
    <location>
        <begin position="196"/>
        <end position="217"/>
    </location>
</feature>
<evidence type="ECO:0000259" key="2">
    <source>
        <dbReference type="PROSITE" id="PS50112"/>
    </source>
</evidence>
<feature type="transmembrane region" description="Helical" evidence="1">
    <location>
        <begin position="171"/>
        <end position="189"/>
    </location>
</feature>
<keyword evidence="1" id="KW-0812">Transmembrane</keyword>
<dbReference type="PANTHER" id="PTHR44757:SF2">
    <property type="entry name" value="BIOFILM ARCHITECTURE MAINTENANCE PROTEIN MBAA"/>
    <property type="match status" value="1"/>
</dbReference>
<name>A0A8J3ZS23_9ACTN</name>
<sequence>MVEQTVAAPKPALGAFAAGLTVAAVVGGLLSLTVAVVIATVVATVGTGVSAFVLIRLSLRIHARAHSFGPCRGAGYLGLGTAVAAATTAVAGVLAAVSGPSAATIALQMGTATAATSYATGLLLLPGAAPTVGARLRHGLDGAGIGTAVFLVTWLLVLAPAGRGVPSGAQVLVGLTVSVALAVTVITGLRAAQHRPLAMVCAAGAALAVVGMALPALGRQGPGWLLAAGVALVSGPPFMIFGASRATTAPAGGAAAPYRGGLAAHPLLAVPVAAAVGAAAYHAVTVGPFDRVAGTVGILLIGVVVLRESLGALDVRRYATRLSEQQARFQALVAGSADLTMVLDTELVVRWQSPAAARLFGLSDQDVLDRPFLARVHTDDARGVADRLTAVLAGTCDSDEPVRSRLRDGFGGWRDTDSVIRDMRFAPEVGALVVHVRDVADVAGLQRRLDDATRTDPLTGLPNERRLLELTASRLATGSRAAIVVVGLHGVAGVNELYGTAAGDAVLVRAAERIRADADADDVVARLSGQRFAVLTGCSALRAYPRAGRFVEAVAEPYELSCGPARVTACAGVADLHGPVEPDLALWHAATAADRAHARGPGRVEGYDEGLAAALRRRATIEQTLASAIRAGAFDLVYQPVIDLKTKLPVAVEALLRWRLPDIGLVPPLEVVAAAEELGCVDELDTRVLRRACRQLARWRREGHDLTVAVNMSPWRLKDDDLPAIVDDALTRTGVPADRLIMEVAARDVPTTAVLPHQRTPDESPRPIAALRDLGVRVALDHFGSGSLGLAQLPHLPVDLVKVDRSLFAEPSSALVDVVITLGNRLGFEVAAVGVETETDLATLRSAGCVTGQGNLLGAPAHAERVEAYLDEHRARRL</sequence>
<organism evidence="5 6">
    <name type="scientific">Virgisporangium ochraceum</name>
    <dbReference type="NCBI Taxonomy" id="65505"/>
    <lineage>
        <taxon>Bacteria</taxon>
        <taxon>Bacillati</taxon>
        <taxon>Actinomycetota</taxon>
        <taxon>Actinomycetes</taxon>
        <taxon>Micromonosporales</taxon>
        <taxon>Micromonosporaceae</taxon>
        <taxon>Virgisporangium</taxon>
    </lineage>
</organism>
<comment type="caution">
    <text evidence="5">The sequence shown here is derived from an EMBL/GenBank/DDBJ whole genome shotgun (WGS) entry which is preliminary data.</text>
</comment>
<dbReference type="Proteomes" id="UP000635606">
    <property type="component" value="Unassembled WGS sequence"/>
</dbReference>
<feature type="transmembrane region" description="Helical" evidence="1">
    <location>
        <begin position="223"/>
        <end position="241"/>
    </location>
</feature>
<dbReference type="SUPFAM" id="SSF55073">
    <property type="entry name" value="Nucleotide cyclase"/>
    <property type="match status" value="1"/>
</dbReference>
<evidence type="ECO:0000259" key="3">
    <source>
        <dbReference type="PROSITE" id="PS50883"/>
    </source>
</evidence>
<feature type="domain" description="PAS" evidence="2">
    <location>
        <begin position="325"/>
        <end position="395"/>
    </location>
</feature>
<feature type="transmembrane region" description="Helical" evidence="1">
    <location>
        <begin position="140"/>
        <end position="159"/>
    </location>
</feature>
<dbReference type="InterPro" id="IPR000014">
    <property type="entry name" value="PAS"/>
</dbReference>
<evidence type="ECO:0000259" key="4">
    <source>
        <dbReference type="PROSITE" id="PS50887"/>
    </source>
</evidence>
<feature type="transmembrane region" description="Helical" evidence="1">
    <location>
        <begin position="36"/>
        <end position="55"/>
    </location>
</feature>
<dbReference type="SMART" id="SM00091">
    <property type="entry name" value="PAS"/>
    <property type="match status" value="1"/>
</dbReference>
<dbReference type="InterPro" id="IPR035919">
    <property type="entry name" value="EAL_sf"/>
</dbReference>
<dbReference type="NCBIfam" id="TIGR00229">
    <property type="entry name" value="sensory_box"/>
    <property type="match status" value="1"/>
</dbReference>
<accession>A0A8J3ZS23</accession>
<dbReference type="InterPro" id="IPR043128">
    <property type="entry name" value="Rev_trsase/Diguanyl_cyclase"/>
</dbReference>
<feature type="transmembrane region" description="Helical" evidence="1">
    <location>
        <begin position="76"/>
        <end position="99"/>
    </location>
</feature>
<keyword evidence="1" id="KW-1133">Transmembrane helix</keyword>
<dbReference type="GO" id="GO:0006355">
    <property type="term" value="P:regulation of DNA-templated transcription"/>
    <property type="evidence" value="ECO:0007669"/>
    <property type="project" value="InterPro"/>
</dbReference>
<evidence type="ECO:0000256" key="1">
    <source>
        <dbReference type="SAM" id="Phobius"/>
    </source>
</evidence>
<dbReference type="SMART" id="SM00052">
    <property type="entry name" value="EAL"/>
    <property type="match status" value="1"/>
</dbReference>
<dbReference type="InterPro" id="IPR035965">
    <property type="entry name" value="PAS-like_dom_sf"/>
</dbReference>
<feature type="domain" description="EAL" evidence="3">
    <location>
        <begin position="618"/>
        <end position="874"/>
    </location>
</feature>
<dbReference type="Gene3D" id="3.30.450.20">
    <property type="entry name" value="PAS domain"/>
    <property type="match status" value="1"/>
</dbReference>
<dbReference type="SUPFAM" id="SSF55785">
    <property type="entry name" value="PYP-like sensor domain (PAS domain)"/>
    <property type="match status" value="1"/>
</dbReference>
<evidence type="ECO:0008006" key="7">
    <source>
        <dbReference type="Google" id="ProtNLM"/>
    </source>
</evidence>
<dbReference type="PROSITE" id="PS50887">
    <property type="entry name" value="GGDEF"/>
    <property type="match status" value="1"/>
</dbReference>
<dbReference type="CDD" id="cd01948">
    <property type="entry name" value="EAL"/>
    <property type="match status" value="1"/>
</dbReference>
<gene>
    <name evidence="5" type="ORF">Voc01_040690</name>
</gene>
<dbReference type="PANTHER" id="PTHR44757">
    <property type="entry name" value="DIGUANYLATE CYCLASE DGCP"/>
    <property type="match status" value="1"/>
</dbReference>
<reference evidence="5" key="1">
    <citation type="submission" date="2021-01" db="EMBL/GenBank/DDBJ databases">
        <title>Whole genome shotgun sequence of Virgisporangium ochraceum NBRC 16418.</title>
        <authorList>
            <person name="Komaki H."/>
            <person name="Tamura T."/>
        </authorList>
    </citation>
    <scope>NUCLEOTIDE SEQUENCE</scope>
    <source>
        <strain evidence="5">NBRC 16418</strain>
    </source>
</reference>
<dbReference type="Pfam" id="PF00990">
    <property type="entry name" value="GGDEF"/>
    <property type="match status" value="1"/>
</dbReference>
<keyword evidence="1" id="KW-0472">Membrane</keyword>
<protein>
    <recommendedName>
        <fullName evidence="7">Diguanylate cyclase/phosphodiesterase with PAS/PAC sensor(S)</fullName>
    </recommendedName>
</protein>
<dbReference type="Gene3D" id="3.20.20.450">
    <property type="entry name" value="EAL domain"/>
    <property type="match status" value="1"/>
</dbReference>
<dbReference type="Pfam" id="PF00989">
    <property type="entry name" value="PAS"/>
    <property type="match status" value="1"/>
</dbReference>
<dbReference type="InterPro" id="IPR052155">
    <property type="entry name" value="Biofilm_reg_signaling"/>
</dbReference>
<evidence type="ECO:0000313" key="5">
    <source>
        <dbReference type="EMBL" id="GIJ69152.1"/>
    </source>
</evidence>
<dbReference type="PROSITE" id="PS50883">
    <property type="entry name" value="EAL"/>
    <property type="match status" value="1"/>
</dbReference>